<comment type="caution">
    <text evidence="1">The sequence shown here is derived from an EMBL/GenBank/DDBJ whole genome shotgun (WGS) entry which is preliminary data.</text>
</comment>
<organism evidence="1 2">
    <name type="scientific">Oceanobacillus polygoni</name>
    <dbReference type="NCBI Taxonomy" id="1235259"/>
    <lineage>
        <taxon>Bacteria</taxon>
        <taxon>Bacillati</taxon>
        <taxon>Bacillota</taxon>
        <taxon>Bacilli</taxon>
        <taxon>Bacillales</taxon>
        <taxon>Bacillaceae</taxon>
        <taxon>Oceanobacillus</taxon>
    </lineage>
</organism>
<accession>A0A9X1CDQ3</accession>
<dbReference type="OrthoDB" id="1655185at2"/>
<keyword evidence="1" id="KW-0167">Capsid protein</keyword>
<dbReference type="Pfam" id="PF10612">
    <property type="entry name" value="Spore-coat_CotZ"/>
    <property type="match status" value="1"/>
</dbReference>
<gene>
    <name evidence="1" type="ORF">J2Z64_003599</name>
</gene>
<dbReference type="InterPro" id="IPR019593">
    <property type="entry name" value="Spore_coat_protein_Z/Y"/>
</dbReference>
<sequence>MSYNNHPCIHRDCVCEVVRKIVAAQNKVADRNKHCSSGCENSIKQLLSPYSRNRNMNTTIPFILFKKGSLKPFIASGVYKKGKKGCYHDTFFAALETPVLRAIRFIPHSCCVEVELLQPVNAHGIPLTNKGKKLVDFFKNKPPHQTVDFKKTGICITLDLDCFCAITCLEPIRPLPRRYHSYPC</sequence>
<keyword evidence="1" id="KW-0946">Virion</keyword>
<proteinExistence type="predicted"/>
<dbReference type="RefSeq" id="WP_149473228.1">
    <property type="nucleotide sequence ID" value="NZ_JAGGMB010000015.1"/>
</dbReference>
<protein>
    <submittedName>
        <fullName evidence="1">Spore coat protein Z</fullName>
    </submittedName>
</protein>
<dbReference type="AlphaFoldDB" id="A0A9X1CDQ3"/>
<evidence type="ECO:0000313" key="2">
    <source>
        <dbReference type="Proteomes" id="UP001138793"/>
    </source>
</evidence>
<name>A0A9X1CDQ3_9BACI</name>
<keyword evidence="2" id="KW-1185">Reference proteome</keyword>
<dbReference type="EMBL" id="JAGGMB010000015">
    <property type="protein sequence ID" value="MBP2079301.1"/>
    <property type="molecule type" value="Genomic_DNA"/>
</dbReference>
<evidence type="ECO:0000313" key="1">
    <source>
        <dbReference type="EMBL" id="MBP2079301.1"/>
    </source>
</evidence>
<reference evidence="1" key="1">
    <citation type="submission" date="2021-03" db="EMBL/GenBank/DDBJ databases">
        <title>Genomic Encyclopedia of Type Strains, Phase IV (KMG-IV): sequencing the most valuable type-strain genomes for metagenomic binning, comparative biology and taxonomic classification.</title>
        <authorList>
            <person name="Goeker M."/>
        </authorList>
    </citation>
    <scope>NUCLEOTIDE SEQUENCE</scope>
    <source>
        <strain evidence="1">DSM 107338</strain>
    </source>
</reference>
<dbReference type="Proteomes" id="UP001138793">
    <property type="component" value="Unassembled WGS sequence"/>
</dbReference>